<dbReference type="EMBL" id="CP023778">
    <property type="protein sequence ID" value="ATL69340.1"/>
    <property type="molecule type" value="Genomic_DNA"/>
</dbReference>
<dbReference type="CDD" id="cd06261">
    <property type="entry name" value="TM_PBP2"/>
    <property type="match status" value="1"/>
</dbReference>
<keyword evidence="3" id="KW-1003">Cell membrane</keyword>
<feature type="transmembrane region" description="Helical" evidence="7">
    <location>
        <begin position="157"/>
        <end position="184"/>
    </location>
</feature>
<evidence type="ECO:0000256" key="2">
    <source>
        <dbReference type="ARBA" id="ARBA00022448"/>
    </source>
</evidence>
<evidence type="ECO:0000256" key="1">
    <source>
        <dbReference type="ARBA" id="ARBA00004651"/>
    </source>
</evidence>
<dbReference type="GO" id="GO:0055085">
    <property type="term" value="P:transmembrane transport"/>
    <property type="evidence" value="ECO:0007669"/>
    <property type="project" value="InterPro"/>
</dbReference>
<evidence type="ECO:0000313" key="10">
    <source>
        <dbReference type="Proteomes" id="UP000221961"/>
    </source>
</evidence>
<keyword evidence="2 7" id="KW-0813">Transport</keyword>
<dbReference type="RefSeq" id="WP_098696373.1">
    <property type="nucleotide sequence ID" value="NZ_CP023778.1"/>
</dbReference>
<proteinExistence type="inferred from homology"/>
<feature type="transmembrane region" description="Helical" evidence="7">
    <location>
        <begin position="20"/>
        <end position="45"/>
    </location>
</feature>
<dbReference type="KEGG" id="ntp:CRH09_27330"/>
<dbReference type="Proteomes" id="UP000221961">
    <property type="component" value="Chromosome"/>
</dbReference>
<comment type="subcellular location">
    <subcellularLocation>
        <location evidence="1 7">Cell membrane</location>
        <topology evidence="1 7">Multi-pass membrane protein</topology>
    </subcellularLocation>
</comment>
<evidence type="ECO:0000256" key="6">
    <source>
        <dbReference type="ARBA" id="ARBA00023136"/>
    </source>
</evidence>
<dbReference type="InterPro" id="IPR035906">
    <property type="entry name" value="MetI-like_sf"/>
</dbReference>
<feature type="transmembrane region" description="Helical" evidence="7">
    <location>
        <begin position="80"/>
        <end position="102"/>
    </location>
</feature>
<dbReference type="AlphaFoldDB" id="A0A291RPU3"/>
<dbReference type="GO" id="GO:0005886">
    <property type="term" value="C:plasma membrane"/>
    <property type="evidence" value="ECO:0007669"/>
    <property type="project" value="UniProtKB-SubCell"/>
</dbReference>
<gene>
    <name evidence="9" type="ORF">CRH09_27330</name>
</gene>
<organism evidence="9 10">
    <name type="scientific">Nocardia terpenica</name>
    <dbReference type="NCBI Taxonomy" id="455432"/>
    <lineage>
        <taxon>Bacteria</taxon>
        <taxon>Bacillati</taxon>
        <taxon>Actinomycetota</taxon>
        <taxon>Actinomycetes</taxon>
        <taxon>Mycobacteriales</taxon>
        <taxon>Nocardiaceae</taxon>
        <taxon>Nocardia</taxon>
    </lineage>
</organism>
<keyword evidence="4 7" id="KW-0812">Transmembrane</keyword>
<dbReference type="GeneID" id="88361016"/>
<reference evidence="9 10" key="1">
    <citation type="submission" date="2017-10" db="EMBL/GenBank/DDBJ databases">
        <title>Comparative genomics between pathogenic Norcardia.</title>
        <authorList>
            <person name="Zeng L."/>
        </authorList>
    </citation>
    <scope>NUCLEOTIDE SEQUENCE [LARGE SCALE GENOMIC DNA]</scope>
    <source>
        <strain evidence="9 10">NC_YFY_NT001</strain>
    </source>
</reference>
<keyword evidence="5 7" id="KW-1133">Transmembrane helix</keyword>
<feature type="domain" description="ABC transmembrane type-1" evidence="8">
    <location>
        <begin position="76"/>
        <end position="283"/>
    </location>
</feature>
<name>A0A291RPU3_9NOCA</name>
<protein>
    <submittedName>
        <fullName evidence="9">ABC transporter permease</fullName>
    </submittedName>
</protein>
<sequence length="297" mass="32758">MTAEPVGDRARDERRLGLSLAAPSFLVMILVTAYPLLYAIGLSLYNYRLTDPGGRTFVGLGNYLVILRDPLWWSDFGTTAIITAVTVAVELVLGFGFAAVMFKIVHVRGPVRTAILIPYGMVTVVSAFVWRYAFALDSGFVNQWLGLGDFNWFGHRWSALAVICLSEIWKTTPFVSLLLLAGLVQVPHDMQEAAMVDGATAWQRLWKVTLPSMKASIMVALLFRTLDAWRIFDNPFVMTGGAGDTEPLSLLAYRQDVSLVNLGMGSAVSVLLFLTVAAIAWIFVRGFKTDLSRLRGQ</sequence>
<evidence type="ECO:0000256" key="5">
    <source>
        <dbReference type="ARBA" id="ARBA00022989"/>
    </source>
</evidence>
<evidence type="ECO:0000256" key="3">
    <source>
        <dbReference type="ARBA" id="ARBA00022475"/>
    </source>
</evidence>
<feature type="transmembrane region" description="Helical" evidence="7">
    <location>
        <begin position="114"/>
        <end position="134"/>
    </location>
</feature>
<evidence type="ECO:0000313" key="9">
    <source>
        <dbReference type="EMBL" id="ATL69340.1"/>
    </source>
</evidence>
<feature type="transmembrane region" description="Helical" evidence="7">
    <location>
        <begin position="259"/>
        <end position="284"/>
    </location>
</feature>
<dbReference type="Pfam" id="PF00528">
    <property type="entry name" value="BPD_transp_1"/>
    <property type="match status" value="1"/>
</dbReference>
<accession>A0A291RPU3</accession>
<evidence type="ECO:0000259" key="8">
    <source>
        <dbReference type="PROSITE" id="PS50928"/>
    </source>
</evidence>
<evidence type="ECO:0000256" key="7">
    <source>
        <dbReference type="RuleBase" id="RU363032"/>
    </source>
</evidence>
<dbReference type="PANTHER" id="PTHR43005:SF2">
    <property type="entry name" value="INTEGRAL MEMBRANE SUGAR TRANSPORT PROTEIN"/>
    <property type="match status" value="1"/>
</dbReference>
<dbReference type="Gene3D" id="1.10.3720.10">
    <property type="entry name" value="MetI-like"/>
    <property type="match status" value="1"/>
</dbReference>
<dbReference type="PANTHER" id="PTHR43005">
    <property type="entry name" value="BLR7065 PROTEIN"/>
    <property type="match status" value="1"/>
</dbReference>
<evidence type="ECO:0000256" key="4">
    <source>
        <dbReference type="ARBA" id="ARBA00022692"/>
    </source>
</evidence>
<dbReference type="InterPro" id="IPR000515">
    <property type="entry name" value="MetI-like"/>
</dbReference>
<dbReference type="SUPFAM" id="SSF161098">
    <property type="entry name" value="MetI-like"/>
    <property type="match status" value="1"/>
</dbReference>
<dbReference type="PROSITE" id="PS50928">
    <property type="entry name" value="ABC_TM1"/>
    <property type="match status" value="1"/>
</dbReference>
<comment type="similarity">
    <text evidence="7">Belongs to the binding-protein-dependent transport system permease family.</text>
</comment>
<keyword evidence="6 7" id="KW-0472">Membrane</keyword>